<feature type="active site" evidence="5">
    <location>
        <position position="260"/>
    </location>
</feature>
<keyword evidence="10" id="KW-1185">Reference proteome</keyword>
<dbReference type="FunFam" id="3.40.605.10:FF:000004">
    <property type="entry name" value="Aldehyde dehydrogenase"/>
    <property type="match status" value="1"/>
</dbReference>
<evidence type="ECO:0000313" key="9">
    <source>
        <dbReference type="EMBL" id="TFK99301.1"/>
    </source>
</evidence>
<dbReference type="Gene3D" id="3.40.309.10">
    <property type="entry name" value="Aldehyde Dehydrogenase, Chain A, domain 2"/>
    <property type="match status" value="1"/>
</dbReference>
<dbReference type="InterPro" id="IPR016162">
    <property type="entry name" value="Ald_DH_N"/>
</dbReference>
<evidence type="ECO:0000256" key="3">
    <source>
        <dbReference type="ARBA" id="ARBA00023027"/>
    </source>
</evidence>
<reference evidence="9 10" key="1">
    <citation type="journal article" date="2019" name="Nat. Ecol. Evol.">
        <title>Megaphylogeny resolves global patterns of mushroom evolution.</title>
        <authorList>
            <person name="Varga T."/>
            <person name="Krizsan K."/>
            <person name="Foldi C."/>
            <person name="Dima B."/>
            <person name="Sanchez-Garcia M."/>
            <person name="Sanchez-Ramirez S."/>
            <person name="Szollosi G.J."/>
            <person name="Szarkandi J.G."/>
            <person name="Papp V."/>
            <person name="Albert L."/>
            <person name="Andreopoulos W."/>
            <person name="Angelini C."/>
            <person name="Antonin V."/>
            <person name="Barry K.W."/>
            <person name="Bougher N.L."/>
            <person name="Buchanan P."/>
            <person name="Buyck B."/>
            <person name="Bense V."/>
            <person name="Catcheside P."/>
            <person name="Chovatia M."/>
            <person name="Cooper J."/>
            <person name="Damon W."/>
            <person name="Desjardin D."/>
            <person name="Finy P."/>
            <person name="Geml J."/>
            <person name="Haridas S."/>
            <person name="Hughes K."/>
            <person name="Justo A."/>
            <person name="Karasinski D."/>
            <person name="Kautmanova I."/>
            <person name="Kiss B."/>
            <person name="Kocsube S."/>
            <person name="Kotiranta H."/>
            <person name="LaButti K.M."/>
            <person name="Lechner B.E."/>
            <person name="Liimatainen K."/>
            <person name="Lipzen A."/>
            <person name="Lukacs Z."/>
            <person name="Mihaltcheva S."/>
            <person name="Morgado L.N."/>
            <person name="Niskanen T."/>
            <person name="Noordeloos M.E."/>
            <person name="Ohm R.A."/>
            <person name="Ortiz-Santana B."/>
            <person name="Ovrebo C."/>
            <person name="Racz N."/>
            <person name="Riley R."/>
            <person name="Savchenko A."/>
            <person name="Shiryaev A."/>
            <person name="Soop K."/>
            <person name="Spirin V."/>
            <person name="Szebenyi C."/>
            <person name="Tomsovsky M."/>
            <person name="Tulloss R.E."/>
            <person name="Uehling J."/>
            <person name="Grigoriev I.V."/>
            <person name="Vagvolgyi C."/>
            <person name="Papp T."/>
            <person name="Martin F.M."/>
            <person name="Miettinen O."/>
            <person name="Hibbett D.S."/>
            <person name="Nagy L.G."/>
        </authorList>
    </citation>
    <scope>NUCLEOTIDE SEQUENCE [LARGE SCALE GENOMIC DNA]</scope>
    <source>
        <strain evidence="9 10">CBS 309.79</strain>
    </source>
</reference>
<dbReference type="PIRSF" id="PIRSF036492">
    <property type="entry name" value="ALDH"/>
    <property type="match status" value="1"/>
</dbReference>
<name>A0A5C3QC39_9AGAR</name>
<evidence type="ECO:0000256" key="5">
    <source>
        <dbReference type="PIRSR" id="PIRSR036492-1"/>
    </source>
</evidence>
<protein>
    <recommendedName>
        <fullName evidence="4">Aldehyde dehydrogenase</fullName>
    </recommendedName>
</protein>
<dbReference type="GO" id="GO:0006081">
    <property type="term" value="P:aldehyde metabolic process"/>
    <property type="evidence" value="ECO:0007669"/>
    <property type="project" value="InterPro"/>
</dbReference>
<dbReference type="InterPro" id="IPR012394">
    <property type="entry name" value="Aldehyde_DH_NAD(P)"/>
</dbReference>
<dbReference type="AlphaFoldDB" id="A0A5C3QC39"/>
<dbReference type="Gene3D" id="3.40.605.10">
    <property type="entry name" value="Aldehyde Dehydrogenase, Chain A, domain 1"/>
    <property type="match status" value="1"/>
</dbReference>
<evidence type="ECO:0000256" key="4">
    <source>
        <dbReference type="PIRNR" id="PIRNR036492"/>
    </source>
</evidence>
<proteinExistence type="inferred from homology"/>
<dbReference type="GO" id="GO:0005737">
    <property type="term" value="C:cytoplasm"/>
    <property type="evidence" value="ECO:0007669"/>
    <property type="project" value="TreeGrafter"/>
</dbReference>
<evidence type="ECO:0000259" key="8">
    <source>
        <dbReference type="Pfam" id="PF00171"/>
    </source>
</evidence>
<dbReference type="InterPro" id="IPR029510">
    <property type="entry name" value="Ald_DH_CS_GLU"/>
</dbReference>
<dbReference type="InterPro" id="IPR016163">
    <property type="entry name" value="Ald_DH_C"/>
</dbReference>
<organism evidence="9 10">
    <name type="scientific">Pterulicium gracile</name>
    <dbReference type="NCBI Taxonomy" id="1884261"/>
    <lineage>
        <taxon>Eukaryota</taxon>
        <taxon>Fungi</taxon>
        <taxon>Dikarya</taxon>
        <taxon>Basidiomycota</taxon>
        <taxon>Agaricomycotina</taxon>
        <taxon>Agaricomycetes</taxon>
        <taxon>Agaricomycetidae</taxon>
        <taxon>Agaricales</taxon>
        <taxon>Pleurotineae</taxon>
        <taxon>Pterulaceae</taxon>
        <taxon>Pterulicium</taxon>
    </lineage>
</organism>
<keyword evidence="3" id="KW-0520">NAD</keyword>
<dbReference type="InterPro" id="IPR016160">
    <property type="entry name" value="Ald_DH_CS_CYS"/>
</dbReference>
<evidence type="ECO:0000256" key="1">
    <source>
        <dbReference type="ARBA" id="ARBA00009986"/>
    </source>
</evidence>
<evidence type="ECO:0000256" key="6">
    <source>
        <dbReference type="PROSITE-ProRule" id="PRU10007"/>
    </source>
</evidence>
<dbReference type="InterPro" id="IPR016161">
    <property type="entry name" value="Ald_DH/histidinol_DH"/>
</dbReference>
<dbReference type="STRING" id="1884261.A0A5C3QC39"/>
<dbReference type="EMBL" id="ML178834">
    <property type="protein sequence ID" value="TFK99301.1"/>
    <property type="molecule type" value="Genomic_DNA"/>
</dbReference>
<evidence type="ECO:0000313" key="10">
    <source>
        <dbReference type="Proteomes" id="UP000305067"/>
    </source>
</evidence>
<keyword evidence="2 4" id="KW-0560">Oxidoreductase</keyword>
<dbReference type="PANTHER" id="PTHR43570:SF16">
    <property type="entry name" value="ALDEHYDE DEHYDROGENASE TYPE III, ISOFORM Q"/>
    <property type="match status" value="1"/>
</dbReference>
<dbReference type="PROSITE" id="PS00070">
    <property type="entry name" value="ALDEHYDE_DEHYDR_CYS"/>
    <property type="match status" value="1"/>
</dbReference>
<accession>A0A5C3QC39</accession>
<dbReference type="FunFam" id="3.40.309.10:FF:000003">
    <property type="entry name" value="Aldehyde dehydrogenase"/>
    <property type="match status" value="1"/>
</dbReference>
<feature type="domain" description="Aldehyde dehydrogenase" evidence="8">
    <location>
        <begin position="16"/>
        <end position="444"/>
    </location>
</feature>
<dbReference type="CDD" id="cd07135">
    <property type="entry name" value="ALDH_F14-YMR110C"/>
    <property type="match status" value="1"/>
</dbReference>
<dbReference type="SUPFAM" id="SSF53720">
    <property type="entry name" value="ALDH-like"/>
    <property type="match status" value="1"/>
</dbReference>
<evidence type="ECO:0000256" key="7">
    <source>
        <dbReference type="RuleBase" id="RU003345"/>
    </source>
</evidence>
<comment type="similarity">
    <text evidence="1 4 7">Belongs to the aldehyde dehydrogenase family.</text>
</comment>
<feature type="active site" evidence="5 6">
    <location>
        <position position="226"/>
    </location>
</feature>
<dbReference type="Proteomes" id="UP000305067">
    <property type="component" value="Unassembled WGS sequence"/>
</dbReference>
<dbReference type="OrthoDB" id="440325at2759"/>
<dbReference type="Pfam" id="PF00171">
    <property type="entry name" value="Aldedh"/>
    <property type="match status" value="1"/>
</dbReference>
<evidence type="ECO:0000256" key="2">
    <source>
        <dbReference type="ARBA" id="ARBA00023002"/>
    </source>
</evidence>
<sequence>MSTGSATGPLTFTPVEEIPNIRENLRSTFKTGKTRPLAWRRQQLRQLALMMQENRDALADSLWRDLHKPKEEVFIAEIGAVMARALESAEKLEEWAKPESLVGQVEDWQKDWNPRTHHQPKGTVLVIAPWNYPIILTLQPFMGAVAAGCCAVIKPSELAPTYAALLADLLPKYLDPSCFQVVNAEIEGTTKLLELQWDHIVYTGNGKIGRVVASAAAKHLTPVTLELGGKSPVIIDPASDLRLAAKRTLYGKYNNAGQICVAPDYVLIPTNKQDEFVGHLKEIYEEFFPDEGRSLSSESFGHIVNETHYKRVKALLDATNGDVVIGGRSQPPKGIELTVINNVQAGDSLMEEEIFGPLLPIVPVDDLEAAIQFVNDRDHPLILYLFTQNDKVKDYVLDNTTSGGLCINDTFQQLSVNMPFGGVGESGYGRQVLRYGFESCSNARAYVDVPKEAEQMLGVRYLPYNEQSRAVINGLVVGVKIPT</sequence>
<dbReference type="PANTHER" id="PTHR43570">
    <property type="entry name" value="ALDEHYDE DEHYDROGENASE"/>
    <property type="match status" value="1"/>
</dbReference>
<dbReference type="InterPro" id="IPR015590">
    <property type="entry name" value="Aldehyde_DH_dom"/>
</dbReference>
<dbReference type="GO" id="GO:0004029">
    <property type="term" value="F:aldehyde dehydrogenase (NAD+) activity"/>
    <property type="evidence" value="ECO:0007669"/>
    <property type="project" value="TreeGrafter"/>
</dbReference>
<dbReference type="PROSITE" id="PS00687">
    <property type="entry name" value="ALDEHYDE_DEHYDR_GLU"/>
    <property type="match status" value="1"/>
</dbReference>
<gene>
    <name evidence="9" type="ORF">BDV98DRAFT_551545</name>
</gene>